<dbReference type="Gene3D" id="3.30.360.10">
    <property type="entry name" value="Dihydrodipicolinate Reductase, domain 2"/>
    <property type="match status" value="1"/>
</dbReference>
<protein>
    <submittedName>
        <fullName evidence="4">Predicted dehydrogenase</fullName>
    </submittedName>
</protein>
<dbReference type="Pfam" id="PF02894">
    <property type="entry name" value="GFO_IDH_MocA_C"/>
    <property type="match status" value="1"/>
</dbReference>
<keyword evidence="5" id="KW-1185">Reference proteome</keyword>
<dbReference type="AlphaFoldDB" id="A0A1I3NI99"/>
<proteinExistence type="predicted"/>
<feature type="domain" description="Gfo/Idh/MocA-like oxidoreductase N-terminal" evidence="2">
    <location>
        <begin position="59"/>
        <end position="181"/>
    </location>
</feature>
<organism evidence="4 5">
    <name type="scientific">Planctomicrobium piriforme</name>
    <dbReference type="NCBI Taxonomy" id="1576369"/>
    <lineage>
        <taxon>Bacteria</taxon>
        <taxon>Pseudomonadati</taxon>
        <taxon>Planctomycetota</taxon>
        <taxon>Planctomycetia</taxon>
        <taxon>Planctomycetales</taxon>
        <taxon>Planctomycetaceae</taxon>
        <taxon>Planctomicrobium</taxon>
    </lineage>
</organism>
<evidence type="ECO:0000313" key="5">
    <source>
        <dbReference type="Proteomes" id="UP000199518"/>
    </source>
</evidence>
<dbReference type="SUPFAM" id="SSF55347">
    <property type="entry name" value="Glyceraldehyde-3-phosphate dehydrogenase-like, C-terminal domain"/>
    <property type="match status" value="1"/>
</dbReference>
<evidence type="ECO:0000256" key="1">
    <source>
        <dbReference type="ARBA" id="ARBA00023002"/>
    </source>
</evidence>
<evidence type="ECO:0000259" key="2">
    <source>
        <dbReference type="Pfam" id="PF01408"/>
    </source>
</evidence>
<dbReference type="SUPFAM" id="SSF51735">
    <property type="entry name" value="NAD(P)-binding Rossmann-fold domains"/>
    <property type="match status" value="1"/>
</dbReference>
<dbReference type="STRING" id="1576369.SAMN05421753_115106"/>
<reference evidence="5" key="1">
    <citation type="submission" date="2016-10" db="EMBL/GenBank/DDBJ databases">
        <authorList>
            <person name="Varghese N."/>
            <person name="Submissions S."/>
        </authorList>
    </citation>
    <scope>NUCLEOTIDE SEQUENCE [LARGE SCALE GENOMIC DNA]</scope>
    <source>
        <strain evidence="5">DSM 26348</strain>
    </source>
</reference>
<evidence type="ECO:0000259" key="3">
    <source>
        <dbReference type="Pfam" id="PF02894"/>
    </source>
</evidence>
<dbReference type="PANTHER" id="PTHR43818">
    <property type="entry name" value="BCDNA.GH03377"/>
    <property type="match status" value="1"/>
</dbReference>
<dbReference type="EMBL" id="FOQD01000015">
    <property type="protein sequence ID" value="SFJ08889.1"/>
    <property type="molecule type" value="Genomic_DNA"/>
</dbReference>
<dbReference type="InterPro" id="IPR004104">
    <property type="entry name" value="Gfo/Idh/MocA-like_OxRdtase_C"/>
</dbReference>
<feature type="domain" description="Gfo/Idh/MocA-like oxidoreductase C-terminal" evidence="3">
    <location>
        <begin position="196"/>
        <end position="410"/>
    </location>
</feature>
<dbReference type="Proteomes" id="UP000199518">
    <property type="component" value="Unassembled WGS sequence"/>
</dbReference>
<keyword evidence="1" id="KW-0560">Oxidoreductase</keyword>
<dbReference type="PANTHER" id="PTHR43818:SF11">
    <property type="entry name" value="BCDNA.GH03377"/>
    <property type="match status" value="1"/>
</dbReference>
<dbReference type="Gene3D" id="3.40.50.720">
    <property type="entry name" value="NAD(P)-binding Rossmann-like Domain"/>
    <property type="match status" value="1"/>
</dbReference>
<evidence type="ECO:0000313" key="4">
    <source>
        <dbReference type="EMBL" id="SFJ08889.1"/>
    </source>
</evidence>
<accession>A0A1I3NI99</accession>
<dbReference type="GO" id="GO:0000166">
    <property type="term" value="F:nucleotide binding"/>
    <property type="evidence" value="ECO:0007669"/>
    <property type="project" value="InterPro"/>
</dbReference>
<dbReference type="InterPro" id="IPR050463">
    <property type="entry name" value="Gfo/Idh/MocA_oxidrdct_glycsds"/>
</dbReference>
<dbReference type="Pfam" id="PF01408">
    <property type="entry name" value="GFO_IDH_MocA"/>
    <property type="match status" value="1"/>
</dbReference>
<sequence length="424" mass="45383">MIQSLLLKCGHATGAQMSLKHGESQRVDAGMDRRQFLFAAGAMAAWAATPVLAGEKRWRVGVIGHTGRGNYGHGLDTMWLALPETEVVGFADADAMGREKEKARLPGVPAFADYREMLSKLKPDIVAIGPRDVSEHRDMILAAIEAGAKGIYCEKPFCRTLAEADEIVAACGKHDVRLALAHRNRYHPSLPVVKAAVAEGAIGELLEIRCRGKEDQRGGGLDLWVLGCHDFDLARYFAGNALACSAVLEQGSRPALPADVVAGAEGVGPLAGDRVHARFDMENGVPMYFDSIRNAGVKEANFGVQLIGNKGLIDLRIDVEPLAHFVPGNPFQPTSQPRPWVPISSAGIGKPEPIANLKTEVGNHLTAGRDLLASITEGRAPLCSAQDGQAIIEMISAVFASHVQKGARVTLPLTDRSHPLANWT</sequence>
<dbReference type="InterPro" id="IPR000683">
    <property type="entry name" value="Gfo/Idh/MocA-like_OxRdtase_N"/>
</dbReference>
<gene>
    <name evidence="4" type="ORF">SAMN05421753_115106</name>
</gene>
<name>A0A1I3NI99_9PLAN</name>
<dbReference type="GO" id="GO:0016491">
    <property type="term" value="F:oxidoreductase activity"/>
    <property type="evidence" value="ECO:0007669"/>
    <property type="project" value="UniProtKB-KW"/>
</dbReference>
<dbReference type="InterPro" id="IPR036291">
    <property type="entry name" value="NAD(P)-bd_dom_sf"/>
</dbReference>